<accession>A0A094ISR6</accession>
<gene>
    <name evidence="1" type="ORF">IDSA_11320</name>
</gene>
<dbReference type="Gene3D" id="1.20.120.330">
    <property type="entry name" value="Nucleotidyltransferases domain 2"/>
    <property type="match status" value="1"/>
</dbReference>
<dbReference type="OrthoDB" id="7067914at2"/>
<name>A0A094ISR6_9GAMM</name>
<dbReference type="RefSeq" id="WP_034776891.1">
    <property type="nucleotide sequence ID" value="NZ_JPER01000007.1"/>
</dbReference>
<comment type="caution">
    <text evidence="1">The sequence shown here is derived from an EMBL/GenBank/DDBJ whole genome shotgun (WGS) entry which is preliminary data.</text>
</comment>
<proteinExistence type="predicted"/>
<organism evidence="1 2">
    <name type="scientific">Pseudidiomarina salinarum</name>
    <dbReference type="NCBI Taxonomy" id="435908"/>
    <lineage>
        <taxon>Bacteria</taxon>
        <taxon>Pseudomonadati</taxon>
        <taxon>Pseudomonadota</taxon>
        <taxon>Gammaproteobacteria</taxon>
        <taxon>Alteromonadales</taxon>
        <taxon>Idiomarinaceae</taxon>
        <taxon>Pseudidiomarina</taxon>
    </lineage>
</organism>
<dbReference type="eggNOG" id="ENOG502Z8WW">
    <property type="taxonomic scope" value="Bacteria"/>
</dbReference>
<dbReference type="AlphaFoldDB" id="A0A094ISR6"/>
<evidence type="ECO:0000313" key="2">
    <source>
        <dbReference type="Proteomes" id="UP000054363"/>
    </source>
</evidence>
<sequence length="296" mass="34288">MNKKIIINDVFENIDSRLIQEGVPITLRYIKATGEVSKYFDNIPVPLSSKNLLPNNDFGNQLTIWLSSWYDAKYGNNQQYDSDLGFFYQEIRGDLWRFRVPDFYGRCMFFIDTNLEICGANNETNILRMCPQLTQAYVNSLNENEMQQLASNFNLAVETLQILNTWKIKKVPLYKDFDADLKTISAQLGNHSSNYGQARWGYLQCAEKILKSWLLDAGYREEKLRKDFGHNIRKLLSEFNKCYIERVSITQIDDIACSAGARYGEGDFSKKDIIKAQEWLFNLVKSIGDAPRLAMR</sequence>
<dbReference type="EMBL" id="JPER01000007">
    <property type="protein sequence ID" value="KFZ30197.1"/>
    <property type="molecule type" value="Genomic_DNA"/>
</dbReference>
<keyword evidence="2" id="KW-1185">Reference proteome</keyword>
<reference evidence="1 2" key="1">
    <citation type="submission" date="2014-06" db="EMBL/GenBank/DDBJ databases">
        <title>The draft genome sequence of Idiomarina salinarum ISL-52.</title>
        <authorList>
            <person name="Du J."/>
            <person name="Shao Z."/>
        </authorList>
    </citation>
    <scope>NUCLEOTIDE SEQUENCE [LARGE SCALE GENOMIC DNA]</scope>
    <source>
        <strain evidence="1 2">ISL-52</strain>
    </source>
</reference>
<evidence type="ECO:0008006" key="3">
    <source>
        <dbReference type="Google" id="ProtNLM"/>
    </source>
</evidence>
<dbReference type="Proteomes" id="UP000054363">
    <property type="component" value="Unassembled WGS sequence"/>
</dbReference>
<protein>
    <recommendedName>
        <fullName evidence="3">HEPN domain-containing protein</fullName>
    </recommendedName>
</protein>
<evidence type="ECO:0000313" key="1">
    <source>
        <dbReference type="EMBL" id="KFZ30197.1"/>
    </source>
</evidence>